<dbReference type="Proteomes" id="UP000597656">
    <property type="component" value="Unassembled WGS sequence"/>
</dbReference>
<organism evidence="1 2">
    <name type="scientific">Lentzea pudingi</name>
    <dbReference type="NCBI Taxonomy" id="1789439"/>
    <lineage>
        <taxon>Bacteria</taxon>
        <taxon>Bacillati</taxon>
        <taxon>Actinomycetota</taxon>
        <taxon>Actinomycetes</taxon>
        <taxon>Pseudonocardiales</taxon>
        <taxon>Pseudonocardiaceae</taxon>
        <taxon>Lentzea</taxon>
    </lineage>
</organism>
<name>A0ABQ2HDC2_9PSEU</name>
<protein>
    <submittedName>
        <fullName evidence="1">Uncharacterized protein</fullName>
    </submittedName>
</protein>
<gene>
    <name evidence="1" type="ORF">GCM10011609_08920</name>
</gene>
<proteinExistence type="predicted"/>
<comment type="caution">
    <text evidence="1">The sequence shown here is derived from an EMBL/GenBank/DDBJ whole genome shotgun (WGS) entry which is preliminary data.</text>
</comment>
<reference evidence="2" key="1">
    <citation type="journal article" date="2019" name="Int. J. Syst. Evol. Microbiol.">
        <title>The Global Catalogue of Microorganisms (GCM) 10K type strain sequencing project: providing services to taxonomists for standard genome sequencing and annotation.</title>
        <authorList>
            <consortium name="The Broad Institute Genomics Platform"/>
            <consortium name="The Broad Institute Genome Sequencing Center for Infectious Disease"/>
            <person name="Wu L."/>
            <person name="Ma J."/>
        </authorList>
    </citation>
    <scope>NUCLEOTIDE SEQUENCE [LARGE SCALE GENOMIC DNA]</scope>
    <source>
        <strain evidence="2">CGMCC 4.7319</strain>
    </source>
</reference>
<evidence type="ECO:0000313" key="1">
    <source>
        <dbReference type="EMBL" id="GGM75188.1"/>
    </source>
</evidence>
<keyword evidence="2" id="KW-1185">Reference proteome</keyword>
<evidence type="ECO:0000313" key="2">
    <source>
        <dbReference type="Proteomes" id="UP000597656"/>
    </source>
</evidence>
<dbReference type="EMBL" id="BMNC01000001">
    <property type="protein sequence ID" value="GGM75188.1"/>
    <property type="molecule type" value="Genomic_DNA"/>
</dbReference>
<accession>A0ABQ2HDC2</accession>
<sequence>MKPAGIRYQNDDVIWNVLSPKTFRAACAGSVHCLLLKKGMVKSPFGFSPTVRRHGVVRSRDQPRPRYSER</sequence>